<dbReference type="AlphaFoldDB" id="A0A3N4KJE4"/>
<protein>
    <recommendedName>
        <fullName evidence="11">SMP-LTD domain-containing protein</fullName>
    </recommendedName>
</protein>
<feature type="compositionally biased region" description="Polar residues" evidence="9">
    <location>
        <begin position="579"/>
        <end position="588"/>
    </location>
</feature>
<keyword evidence="8 10" id="KW-0472">Membrane</keyword>
<keyword evidence="5 10" id="KW-1133">Transmembrane helix</keyword>
<comment type="subcellular location">
    <subcellularLocation>
        <location evidence="1">Endoplasmic reticulum membrane</location>
    </subcellularLocation>
</comment>
<reference evidence="12 13" key="1">
    <citation type="journal article" date="2018" name="Nat. Ecol. Evol.">
        <title>Pezizomycetes genomes reveal the molecular basis of ectomycorrhizal truffle lifestyle.</title>
        <authorList>
            <person name="Murat C."/>
            <person name="Payen T."/>
            <person name="Noel B."/>
            <person name="Kuo A."/>
            <person name="Morin E."/>
            <person name="Chen J."/>
            <person name="Kohler A."/>
            <person name="Krizsan K."/>
            <person name="Balestrini R."/>
            <person name="Da Silva C."/>
            <person name="Montanini B."/>
            <person name="Hainaut M."/>
            <person name="Levati E."/>
            <person name="Barry K.W."/>
            <person name="Belfiori B."/>
            <person name="Cichocki N."/>
            <person name="Clum A."/>
            <person name="Dockter R.B."/>
            <person name="Fauchery L."/>
            <person name="Guy J."/>
            <person name="Iotti M."/>
            <person name="Le Tacon F."/>
            <person name="Lindquist E.A."/>
            <person name="Lipzen A."/>
            <person name="Malagnac F."/>
            <person name="Mello A."/>
            <person name="Molinier V."/>
            <person name="Miyauchi S."/>
            <person name="Poulain J."/>
            <person name="Riccioni C."/>
            <person name="Rubini A."/>
            <person name="Sitrit Y."/>
            <person name="Splivallo R."/>
            <person name="Traeger S."/>
            <person name="Wang M."/>
            <person name="Zifcakova L."/>
            <person name="Wipf D."/>
            <person name="Zambonelli A."/>
            <person name="Paolocci F."/>
            <person name="Nowrousian M."/>
            <person name="Ottonello S."/>
            <person name="Baldrian P."/>
            <person name="Spatafora J.W."/>
            <person name="Henrissat B."/>
            <person name="Nagy L.G."/>
            <person name="Aury J.M."/>
            <person name="Wincker P."/>
            <person name="Grigoriev I.V."/>
            <person name="Bonfante P."/>
            <person name="Martin F.M."/>
        </authorList>
    </citation>
    <scope>NUCLEOTIDE SEQUENCE [LARGE SCALE GENOMIC DNA]</scope>
    <source>
        <strain evidence="12 13">CCBAS932</strain>
    </source>
</reference>
<feature type="region of interest" description="Disordered" evidence="9">
    <location>
        <begin position="614"/>
        <end position="721"/>
    </location>
</feature>
<dbReference type="InterPro" id="IPR019411">
    <property type="entry name" value="MMM1_dom"/>
</dbReference>
<dbReference type="PROSITE" id="PS51847">
    <property type="entry name" value="SMP"/>
    <property type="match status" value="1"/>
</dbReference>
<evidence type="ECO:0000256" key="5">
    <source>
        <dbReference type="ARBA" id="ARBA00022989"/>
    </source>
</evidence>
<keyword evidence="3 10" id="KW-0812">Transmembrane</keyword>
<evidence type="ECO:0000259" key="11">
    <source>
        <dbReference type="PROSITE" id="PS51847"/>
    </source>
</evidence>
<evidence type="ECO:0000256" key="9">
    <source>
        <dbReference type="SAM" id="MobiDB-lite"/>
    </source>
</evidence>
<dbReference type="STRING" id="1392247.A0A3N4KJE4"/>
<evidence type="ECO:0000256" key="7">
    <source>
        <dbReference type="ARBA" id="ARBA00023121"/>
    </source>
</evidence>
<gene>
    <name evidence="12" type="ORF">P167DRAFT_305606</name>
</gene>
<dbReference type="GO" id="GO:1990456">
    <property type="term" value="P:mitochondrion-endoplasmic reticulum membrane tethering"/>
    <property type="evidence" value="ECO:0007669"/>
    <property type="project" value="TreeGrafter"/>
</dbReference>
<feature type="compositionally biased region" description="Low complexity" evidence="9">
    <location>
        <begin position="878"/>
        <end position="897"/>
    </location>
</feature>
<proteinExistence type="predicted"/>
<keyword evidence="2" id="KW-0813">Transport</keyword>
<dbReference type="Pfam" id="PF15413">
    <property type="entry name" value="PH_11"/>
    <property type="match status" value="1"/>
</dbReference>
<keyword evidence="13" id="KW-1185">Reference proteome</keyword>
<feature type="transmembrane region" description="Helical" evidence="10">
    <location>
        <begin position="7"/>
        <end position="31"/>
    </location>
</feature>
<organism evidence="12 13">
    <name type="scientific">Morchella conica CCBAS932</name>
    <dbReference type="NCBI Taxonomy" id="1392247"/>
    <lineage>
        <taxon>Eukaryota</taxon>
        <taxon>Fungi</taxon>
        <taxon>Dikarya</taxon>
        <taxon>Ascomycota</taxon>
        <taxon>Pezizomycotina</taxon>
        <taxon>Pezizomycetes</taxon>
        <taxon>Pezizales</taxon>
        <taxon>Morchellaceae</taxon>
        <taxon>Morchella</taxon>
    </lineage>
</organism>
<evidence type="ECO:0000313" key="13">
    <source>
        <dbReference type="Proteomes" id="UP000277580"/>
    </source>
</evidence>
<evidence type="ECO:0000256" key="3">
    <source>
        <dbReference type="ARBA" id="ARBA00022692"/>
    </source>
</evidence>
<dbReference type="PANTHER" id="PTHR13466:SF19">
    <property type="entry name" value="NUCLEUS-VACUOLE JUNCTION PROTEIN 2"/>
    <property type="match status" value="1"/>
</dbReference>
<feature type="region of interest" description="Disordered" evidence="9">
    <location>
        <begin position="87"/>
        <end position="110"/>
    </location>
</feature>
<evidence type="ECO:0000256" key="6">
    <source>
        <dbReference type="ARBA" id="ARBA00023055"/>
    </source>
</evidence>
<dbReference type="GO" id="GO:0032865">
    <property type="term" value="C:ERMES complex"/>
    <property type="evidence" value="ECO:0007669"/>
    <property type="project" value="TreeGrafter"/>
</dbReference>
<evidence type="ECO:0000256" key="10">
    <source>
        <dbReference type="SAM" id="Phobius"/>
    </source>
</evidence>
<dbReference type="EMBL" id="ML119152">
    <property type="protein sequence ID" value="RPB09479.1"/>
    <property type="molecule type" value="Genomic_DNA"/>
</dbReference>
<dbReference type="Proteomes" id="UP000277580">
    <property type="component" value="Unassembled WGS sequence"/>
</dbReference>
<feature type="region of interest" description="Disordered" evidence="9">
    <location>
        <begin position="549"/>
        <end position="591"/>
    </location>
</feature>
<keyword evidence="7" id="KW-0446">Lipid-binding</keyword>
<evidence type="ECO:0000256" key="8">
    <source>
        <dbReference type="ARBA" id="ARBA00023136"/>
    </source>
</evidence>
<feature type="domain" description="SMP-LTD" evidence="11">
    <location>
        <begin position="274"/>
        <end position="465"/>
    </location>
</feature>
<evidence type="ECO:0000256" key="1">
    <source>
        <dbReference type="ARBA" id="ARBA00004586"/>
    </source>
</evidence>
<evidence type="ECO:0000256" key="2">
    <source>
        <dbReference type="ARBA" id="ARBA00022448"/>
    </source>
</evidence>
<dbReference type="GO" id="GO:0008289">
    <property type="term" value="F:lipid binding"/>
    <property type="evidence" value="ECO:0007669"/>
    <property type="project" value="UniProtKB-KW"/>
</dbReference>
<keyword evidence="4" id="KW-0256">Endoplasmic reticulum</keyword>
<feature type="compositionally biased region" description="Basic and acidic residues" evidence="9">
    <location>
        <begin position="671"/>
        <end position="680"/>
    </location>
</feature>
<evidence type="ECO:0000256" key="4">
    <source>
        <dbReference type="ARBA" id="ARBA00022824"/>
    </source>
</evidence>
<accession>A0A3N4KJE4</accession>
<dbReference type="CDD" id="cd21675">
    <property type="entry name" value="SMP_TEX2"/>
    <property type="match status" value="1"/>
</dbReference>
<feature type="compositionally biased region" description="Low complexity" evidence="9">
    <location>
        <begin position="620"/>
        <end position="635"/>
    </location>
</feature>
<dbReference type="GO" id="GO:0015914">
    <property type="term" value="P:phospholipid transport"/>
    <property type="evidence" value="ECO:0007669"/>
    <property type="project" value="TreeGrafter"/>
</dbReference>
<dbReference type="PANTHER" id="PTHR13466">
    <property type="entry name" value="TEX2 PROTEIN-RELATED"/>
    <property type="match status" value="1"/>
</dbReference>
<feature type="region of interest" description="Disordered" evidence="9">
    <location>
        <begin position="753"/>
        <end position="918"/>
    </location>
</feature>
<dbReference type="InterPro" id="IPR031468">
    <property type="entry name" value="SMP_LBD"/>
</dbReference>
<dbReference type="GO" id="GO:0005789">
    <property type="term" value="C:endoplasmic reticulum membrane"/>
    <property type="evidence" value="ECO:0007669"/>
    <property type="project" value="UniProtKB-SubCell"/>
</dbReference>
<dbReference type="Pfam" id="PF10296">
    <property type="entry name" value="MMM1"/>
    <property type="match status" value="1"/>
</dbReference>
<keyword evidence="6" id="KW-0445">Lipid transport</keyword>
<name>A0A3N4KJE4_9PEZI</name>
<evidence type="ECO:0000313" key="12">
    <source>
        <dbReference type="EMBL" id="RPB09479.1"/>
    </source>
</evidence>
<dbReference type="InParanoid" id="A0A3N4KJE4"/>
<sequence length="952" mass="104768">MSFLSFLVVYLLGGISFLPLLLGLVILYAHFTFPHVLLEEPISDLIREGDEDKTLKIDDEKLSRRSTASADVAAGYFAVTREFVPGGVNGKPPERTSPAGKSIPVNDSPGVVQSMYSRFFDRRASTATADPNGGDKKVRRARNEFYVVLRHGHLMLYDDSDQTEVRLVISLSLYKVSIYGGGEAIPEGELYIRRNAICLSRKNSAVDPALDTNTVAMPFFLFSEHCSLKEDFYFALLKNQEKSYNDPATISPTPQRFEQDHIINLLQRLHSSEEHLRMNWVNGLFGRLFLAIYKTPDVEKMIRTRITKKIARVNKPNFLSDIVLQKVHVGEGVPYITNPRLKEFNADGDFSAEADVNYTGNFRLEVAAKATLQLPGRFRPREVNLVLSVVLKRLEGHAIIKIKPPPSNRIWMAFETMPKMELDIEPIVGSRQIIWNPILRIIESRVREVIAETLVLPHYDDTPFTDTINQLFRGGIWEEALSNGNPTESETGAEKGVVDDVDRDDALEEEVPEELIENSLRQVNERTMSMPIIAQTATILDKQKSASIIGLSEPPDSPRGVTRSPSLKSTHGERKAKSQRAQTLTTISPPSPSVITDAVNVTAVRGKTDVADKGVTSAVMSMSRSRSSSSPHSPSQTNPASPTVPKFNVDILTPDVSIDQPSDKSSYSSSYEDRTDEVVSRARGIKGTPSPARSTSGSSAKSLTATNSPPGPNTSDSTSNLANTIFPKALQEKPSFVAVASATAAVRNWYKTRNTQGESSSSSSVEAPNKQPTSRNLPPVTIPPPVAKKTPPINVPKRKSLPPPLLPSRNKTRAAPAPPIPPRDLSPFNGGTDQLLVVAAPDSEPPSPSQTVDGEDSDYMRKNTTHNGSIESHLMFPSSSSKDSESASVSINSPGLPRRSRSLRTASGALDREREHERAVRIEKEAEREVWHAAEEAELRTKVPWEPDESLT</sequence>
<feature type="compositionally biased region" description="Polar residues" evidence="9">
    <location>
        <begin position="691"/>
        <end position="721"/>
    </location>
</feature>
<dbReference type="OrthoDB" id="26740at2759"/>